<evidence type="ECO:0000256" key="3">
    <source>
        <dbReference type="SAM" id="MobiDB-lite"/>
    </source>
</evidence>
<accession>A0AA36GYY9</accession>
<sequence length="261" mass="29964">MSEQEWRDLLESLVELQDAVAEAEEESSCTREYVRREHFPFLDTRFRLYDEYLATGRPQQFMQFVRLLPNEFEDLYEIIGGRLQHPSTHAGPINGRQRLMIYLRFVAFGGTFVSFALAADCGRETVSAIVAEVTDVIIDELHEIAFPPPLTRERLQAIANATHDRYDYPRARRIMESTFGILARRFQILMQPMQVNPARAARIVKAFLILHNLLPRRQDAHGGQQGSSEEALHSVERTIAETGASAAKENEERERITLYSL</sequence>
<feature type="domain" description="DDE Tnp4" evidence="4">
    <location>
        <begin position="169"/>
        <end position="212"/>
    </location>
</feature>
<gene>
    <name evidence="5" type="ORF">CYNAS_LOCUS12959</name>
</gene>
<evidence type="ECO:0000313" key="5">
    <source>
        <dbReference type="EMBL" id="CAJ0600976.1"/>
    </source>
</evidence>
<evidence type="ECO:0000256" key="1">
    <source>
        <dbReference type="ARBA" id="ARBA00001968"/>
    </source>
</evidence>
<comment type="cofactor">
    <cofactor evidence="1">
        <name>a divalent metal cation</name>
        <dbReference type="ChEBI" id="CHEBI:60240"/>
    </cofactor>
</comment>
<feature type="region of interest" description="Disordered" evidence="3">
    <location>
        <begin position="241"/>
        <end position="261"/>
    </location>
</feature>
<keyword evidence="2" id="KW-0479">Metal-binding</keyword>
<evidence type="ECO:0000259" key="4">
    <source>
        <dbReference type="Pfam" id="PF13359"/>
    </source>
</evidence>
<dbReference type="GO" id="GO:0046872">
    <property type="term" value="F:metal ion binding"/>
    <property type="evidence" value="ECO:0007669"/>
    <property type="project" value="UniProtKB-KW"/>
</dbReference>
<proteinExistence type="predicted"/>
<dbReference type="AlphaFoldDB" id="A0AA36GYY9"/>
<reference evidence="5" key="1">
    <citation type="submission" date="2023-07" db="EMBL/GenBank/DDBJ databases">
        <authorList>
            <consortium name="CYATHOMIX"/>
        </authorList>
    </citation>
    <scope>NUCLEOTIDE SEQUENCE</scope>
    <source>
        <strain evidence="5">N/A</strain>
    </source>
</reference>
<organism evidence="5 6">
    <name type="scientific">Cylicocyclus nassatus</name>
    <name type="common">Nematode worm</name>
    <dbReference type="NCBI Taxonomy" id="53992"/>
    <lineage>
        <taxon>Eukaryota</taxon>
        <taxon>Metazoa</taxon>
        <taxon>Ecdysozoa</taxon>
        <taxon>Nematoda</taxon>
        <taxon>Chromadorea</taxon>
        <taxon>Rhabditida</taxon>
        <taxon>Rhabditina</taxon>
        <taxon>Rhabditomorpha</taxon>
        <taxon>Strongyloidea</taxon>
        <taxon>Strongylidae</taxon>
        <taxon>Cylicocyclus</taxon>
    </lineage>
</organism>
<dbReference type="InterPro" id="IPR027806">
    <property type="entry name" value="HARBI1_dom"/>
</dbReference>
<feature type="compositionally biased region" description="Basic and acidic residues" evidence="3">
    <location>
        <begin position="248"/>
        <end position="261"/>
    </location>
</feature>
<evidence type="ECO:0000256" key="2">
    <source>
        <dbReference type="ARBA" id="ARBA00022723"/>
    </source>
</evidence>
<comment type="caution">
    <text evidence="5">The sequence shown here is derived from an EMBL/GenBank/DDBJ whole genome shotgun (WGS) entry which is preliminary data.</text>
</comment>
<protein>
    <recommendedName>
        <fullName evidence="4">DDE Tnp4 domain-containing protein</fullName>
    </recommendedName>
</protein>
<dbReference type="Pfam" id="PF13359">
    <property type="entry name" value="DDE_Tnp_4"/>
    <property type="match status" value="1"/>
</dbReference>
<dbReference type="EMBL" id="CATQJL010000305">
    <property type="protein sequence ID" value="CAJ0600976.1"/>
    <property type="molecule type" value="Genomic_DNA"/>
</dbReference>
<name>A0AA36GYY9_CYLNA</name>
<evidence type="ECO:0000313" key="6">
    <source>
        <dbReference type="Proteomes" id="UP001176961"/>
    </source>
</evidence>
<dbReference type="Proteomes" id="UP001176961">
    <property type="component" value="Unassembled WGS sequence"/>
</dbReference>
<keyword evidence="6" id="KW-1185">Reference proteome</keyword>